<feature type="domain" description="R13L1/DRL21-like LRR repeat region" evidence="6">
    <location>
        <begin position="248"/>
        <end position="307"/>
    </location>
</feature>
<evidence type="ECO:0000313" key="8">
    <source>
        <dbReference type="Proteomes" id="UP000823749"/>
    </source>
</evidence>
<evidence type="ECO:0000259" key="4">
    <source>
        <dbReference type="Pfam" id="PF23559"/>
    </source>
</evidence>
<dbReference type="InterPro" id="IPR055414">
    <property type="entry name" value="LRR_R13L4/SHOC2-like"/>
</dbReference>
<dbReference type="InterPro" id="IPR003591">
    <property type="entry name" value="Leu-rich_rpt_typical-subtyp"/>
</dbReference>
<feature type="domain" description="Disease resistance R13L4/SHOC-2-like LRR" evidence="5">
    <location>
        <begin position="133"/>
        <end position="193"/>
    </location>
</feature>
<evidence type="ECO:0000313" key="7">
    <source>
        <dbReference type="EMBL" id="KAG5552612.1"/>
    </source>
</evidence>
<evidence type="ECO:0000256" key="3">
    <source>
        <dbReference type="ARBA" id="ARBA00022741"/>
    </source>
</evidence>
<dbReference type="Proteomes" id="UP000823749">
    <property type="component" value="Chromosome 4"/>
</dbReference>
<dbReference type="Pfam" id="PF23598">
    <property type="entry name" value="LRR_14"/>
    <property type="match status" value="1"/>
</dbReference>
<dbReference type="Pfam" id="PF23559">
    <property type="entry name" value="WHD_DRP"/>
    <property type="match status" value="1"/>
</dbReference>
<dbReference type="PANTHER" id="PTHR47186">
    <property type="entry name" value="LEUCINE-RICH REPEAT-CONTAINING PROTEIN 57"/>
    <property type="match status" value="1"/>
</dbReference>
<dbReference type="InterPro" id="IPR001611">
    <property type="entry name" value="Leu-rich_rpt"/>
</dbReference>
<accession>A0AAV6KKD3</accession>
<evidence type="ECO:0000256" key="1">
    <source>
        <dbReference type="ARBA" id="ARBA00022614"/>
    </source>
</evidence>
<dbReference type="Gene3D" id="3.80.10.10">
    <property type="entry name" value="Ribonuclease Inhibitor"/>
    <property type="match status" value="1"/>
</dbReference>
<dbReference type="AlphaFoldDB" id="A0AAV6KKD3"/>
<dbReference type="InterPro" id="IPR058922">
    <property type="entry name" value="WHD_DRP"/>
</dbReference>
<evidence type="ECO:0000259" key="5">
    <source>
        <dbReference type="Pfam" id="PF23598"/>
    </source>
</evidence>
<reference evidence="7" key="1">
    <citation type="submission" date="2020-08" db="EMBL/GenBank/DDBJ databases">
        <title>Plant Genome Project.</title>
        <authorList>
            <person name="Zhang R.-G."/>
        </authorList>
    </citation>
    <scope>NUCLEOTIDE SEQUENCE</scope>
    <source>
        <strain evidence="7">WSP0</strain>
        <tissue evidence="7">Leaf</tissue>
    </source>
</reference>
<dbReference type="InterPro" id="IPR056789">
    <property type="entry name" value="LRR_R13L1-DRL21"/>
</dbReference>
<keyword evidence="2" id="KW-0677">Repeat</keyword>
<dbReference type="PROSITE" id="PS51450">
    <property type="entry name" value="LRR"/>
    <property type="match status" value="1"/>
</dbReference>
<dbReference type="Pfam" id="PF25019">
    <property type="entry name" value="LRR_R13L1-DRL21"/>
    <property type="match status" value="1"/>
</dbReference>
<gene>
    <name evidence="7" type="ORF">RHGRI_010636</name>
</gene>
<dbReference type="SMART" id="SM00369">
    <property type="entry name" value="LRR_TYP"/>
    <property type="match status" value="2"/>
</dbReference>
<evidence type="ECO:0000259" key="6">
    <source>
        <dbReference type="Pfam" id="PF25019"/>
    </source>
</evidence>
<sequence>MEELVSNWIAKGLVEKPKNNKTMEEEGYECFHELVSGSFFQRSNAVDSNFVMHDLFHDLAQSVVGDFCYRLEHGKPCGISENVRHFSYVRGRFDGFDKFKVIKNAKCLRTFLQTDRRTDGKQWLSKKVLDEIISGLTRLRLLSLPRYQIQELPYSIGKLIHLCFLDLSYNRITQLPESVCTLYNLETLLLSNCHLLITLPAELVKLISLRHLDLIRTNLKEIPMHISRLKDLQQFTGFLVGKCSGSGINELKELHSLRGAITIAGLENVTSGNDASEAKLKEKKLLEELALEWGSSTIEDSKKERDVL</sequence>
<dbReference type="GO" id="GO:0051707">
    <property type="term" value="P:response to other organism"/>
    <property type="evidence" value="ECO:0007669"/>
    <property type="project" value="UniProtKB-ARBA"/>
</dbReference>
<evidence type="ECO:0000256" key="2">
    <source>
        <dbReference type="ARBA" id="ARBA00022737"/>
    </source>
</evidence>
<proteinExistence type="predicted"/>
<protein>
    <submittedName>
        <fullName evidence="7">Uncharacterized protein</fullName>
    </submittedName>
</protein>
<name>A0AAV6KKD3_9ERIC</name>
<dbReference type="SUPFAM" id="SSF52058">
    <property type="entry name" value="L domain-like"/>
    <property type="match status" value="1"/>
</dbReference>
<dbReference type="PANTHER" id="PTHR47186:SF18">
    <property type="entry name" value="RX N-TERMINAL DOMAIN-CONTAINING PROTEIN"/>
    <property type="match status" value="1"/>
</dbReference>
<dbReference type="EMBL" id="JACTNZ010000004">
    <property type="protein sequence ID" value="KAG5552612.1"/>
    <property type="molecule type" value="Genomic_DNA"/>
</dbReference>
<dbReference type="GO" id="GO:0006952">
    <property type="term" value="P:defense response"/>
    <property type="evidence" value="ECO:0007669"/>
    <property type="project" value="UniProtKB-ARBA"/>
</dbReference>
<comment type="caution">
    <text evidence="7">The sequence shown here is derived from an EMBL/GenBank/DDBJ whole genome shotgun (WGS) entry which is preliminary data.</text>
</comment>
<keyword evidence="3" id="KW-0547">Nucleotide-binding</keyword>
<keyword evidence="1" id="KW-0433">Leucine-rich repeat</keyword>
<organism evidence="7 8">
    <name type="scientific">Rhododendron griersonianum</name>
    <dbReference type="NCBI Taxonomy" id="479676"/>
    <lineage>
        <taxon>Eukaryota</taxon>
        <taxon>Viridiplantae</taxon>
        <taxon>Streptophyta</taxon>
        <taxon>Embryophyta</taxon>
        <taxon>Tracheophyta</taxon>
        <taxon>Spermatophyta</taxon>
        <taxon>Magnoliopsida</taxon>
        <taxon>eudicotyledons</taxon>
        <taxon>Gunneridae</taxon>
        <taxon>Pentapetalae</taxon>
        <taxon>asterids</taxon>
        <taxon>Ericales</taxon>
        <taxon>Ericaceae</taxon>
        <taxon>Ericoideae</taxon>
        <taxon>Rhodoreae</taxon>
        <taxon>Rhododendron</taxon>
    </lineage>
</organism>
<feature type="domain" description="Disease resistance protein winged helix" evidence="4">
    <location>
        <begin position="2"/>
        <end position="60"/>
    </location>
</feature>
<dbReference type="InterPro" id="IPR032675">
    <property type="entry name" value="LRR_dom_sf"/>
</dbReference>
<keyword evidence="8" id="KW-1185">Reference proteome</keyword>